<accession>M4V8K3</accession>
<dbReference type="Gene3D" id="3.40.50.150">
    <property type="entry name" value="Vaccinia Virus protein VP39"/>
    <property type="match status" value="1"/>
</dbReference>
<keyword evidence="1" id="KW-1133">Transmembrane helix</keyword>
<protein>
    <submittedName>
        <fullName evidence="2">Uncharacterized protein</fullName>
    </submittedName>
</protein>
<evidence type="ECO:0000313" key="3">
    <source>
        <dbReference type="Proteomes" id="UP000012040"/>
    </source>
</evidence>
<reference evidence="2 3" key="1">
    <citation type="journal article" date="2013" name="ISME J.">
        <title>By their genes ye shall know them: genomic signatures of predatory bacteria.</title>
        <authorList>
            <person name="Pasternak Z."/>
            <person name="Pietrokovski S."/>
            <person name="Rotem O."/>
            <person name="Gophna U."/>
            <person name="Lurie-Weinberger M.N."/>
            <person name="Jurkevitch E."/>
        </authorList>
    </citation>
    <scope>NUCLEOTIDE SEQUENCE [LARGE SCALE GENOMIC DNA]</scope>
    <source>
        <strain evidence="2 3">JSS</strain>
    </source>
</reference>
<dbReference type="OrthoDB" id="8540330at2"/>
<organism evidence="2 3">
    <name type="scientific">Pseudobdellovibrio exovorus JSS</name>
    <dbReference type="NCBI Taxonomy" id="1184267"/>
    <lineage>
        <taxon>Bacteria</taxon>
        <taxon>Pseudomonadati</taxon>
        <taxon>Bdellovibrionota</taxon>
        <taxon>Bdellovibrionia</taxon>
        <taxon>Bdellovibrionales</taxon>
        <taxon>Pseudobdellovibrionaceae</taxon>
        <taxon>Pseudobdellovibrio</taxon>
    </lineage>
</organism>
<gene>
    <name evidence="2" type="ORF">A11Q_121</name>
</gene>
<dbReference type="KEGG" id="bex:A11Q_121"/>
<feature type="transmembrane region" description="Helical" evidence="1">
    <location>
        <begin position="676"/>
        <end position="697"/>
    </location>
</feature>
<feature type="transmembrane region" description="Helical" evidence="1">
    <location>
        <begin position="589"/>
        <end position="606"/>
    </location>
</feature>
<dbReference type="SUPFAM" id="SSF53335">
    <property type="entry name" value="S-adenosyl-L-methionine-dependent methyltransferases"/>
    <property type="match status" value="1"/>
</dbReference>
<dbReference type="RefSeq" id="WP_015468831.1">
    <property type="nucleotide sequence ID" value="NC_020813.1"/>
</dbReference>
<proteinExistence type="predicted"/>
<feature type="transmembrane region" description="Helical" evidence="1">
    <location>
        <begin position="765"/>
        <end position="784"/>
    </location>
</feature>
<dbReference type="AlphaFoldDB" id="M4V8K3"/>
<keyword evidence="3" id="KW-1185">Reference proteome</keyword>
<feature type="transmembrane region" description="Helical" evidence="1">
    <location>
        <begin position="618"/>
        <end position="644"/>
    </location>
</feature>
<feature type="transmembrane region" description="Helical" evidence="1">
    <location>
        <begin position="68"/>
        <end position="89"/>
    </location>
</feature>
<dbReference type="InterPro" id="IPR029063">
    <property type="entry name" value="SAM-dependent_MTases_sf"/>
</dbReference>
<evidence type="ECO:0000256" key="1">
    <source>
        <dbReference type="SAM" id="Phobius"/>
    </source>
</evidence>
<sequence length="789" mass="88579">MRSLFTNRDSWPIYFLSAAIFALLVFISPVVSSLLLGAQLQSVFLAPLLGFALCTSLFLLFQKTSLRIPFGSSAVLVFFSVLFLFLALVQTQLHFDQTFIANLSASNENPYLKFLFEQQIFERIRTAVVFFLLLPFFFYSFFLMSVLSKTTDVVKVYRQEVVGALSGTLLSVLILESLGFRSTLLFIFTLIFIALLGLFRRKVFLVTVSICYALTLGILFLKPAWVTPQRNIHLIVRDYQMKSKVDLIHEDWTTFAKVQTFDVEDPVRKNYSIISIGDGTGLAGIPNIPLPFPITTLGKATVALKPQADTAAVLFAGAGRDLRDLDVAYKGKAQLLGIEINSKIIKQAQLDRYGNSKQFLEQDHIDLRRMEARHFLENQLDGYPDAFDILLFSWSGATVAHYAGSIAHTTQFAFTSEAIEQALKKVKPEGFLIIAGGSKVNILLTMKELEAKGHLSPLAPSVLLLGPYQNYVGDWKRSWDDLILVWKNGPITEDEVSRLKAANLMSHEVILSPFESQVDDLRDLVSSANYEENMLSLRQAGGNYFDIFTDDRPFVYNGAAPLSLLETQFWKNALYSFGQKQFFSNTSTVLILGLLFTALTFLFFVFKSRKQSSFISRLNIGVVAILCGLLGAGLQSLILFRLLLFIDNPTLSLLVGVCGGFLGAWIGTYIIRHLSFFKVILSTAFFCIVFLLGFQYFSFPFLLLSFALACMSYGAFFPLYLAQSQKISKDLLLFVWSLDAWGTVLGALLLPLYLENMGFQETQKFLFVLLVILLSLSLLNKRIFARTNV</sequence>
<feature type="transmembrane region" description="Helical" evidence="1">
    <location>
        <begin position="127"/>
        <end position="148"/>
    </location>
</feature>
<dbReference type="HOGENOM" id="CLU_355512_0_0_7"/>
<feature type="transmembrane region" description="Helical" evidence="1">
    <location>
        <begin position="703"/>
        <end position="721"/>
    </location>
</feature>
<feature type="transmembrane region" description="Helical" evidence="1">
    <location>
        <begin position="733"/>
        <end position="753"/>
    </location>
</feature>
<dbReference type="eggNOG" id="COG4262">
    <property type="taxonomic scope" value="Bacteria"/>
</dbReference>
<dbReference type="EMBL" id="CP003537">
    <property type="protein sequence ID" value="AGH94341.1"/>
    <property type="molecule type" value="Genomic_DNA"/>
</dbReference>
<dbReference type="STRING" id="1184267.A11Q_121"/>
<keyword evidence="1" id="KW-0812">Transmembrane</keyword>
<keyword evidence="1" id="KW-0472">Membrane</keyword>
<dbReference type="PATRIC" id="fig|1184267.3.peg.123"/>
<dbReference type="Proteomes" id="UP000012040">
    <property type="component" value="Chromosome"/>
</dbReference>
<evidence type="ECO:0000313" key="2">
    <source>
        <dbReference type="EMBL" id="AGH94341.1"/>
    </source>
</evidence>
<name>M4V8K3_9BACT</name>
<feature type="transmembrane region" description="Helical" evidence="1">
    <location>
        <begin position="650"/>
        <end position="671"/>
    </location>
</feature>
<feature type="transmembrane region" description="Helical" evidence="1">
    <location>
        <begin position="168"/>
        <end position="196"/>
    </location>
</feature>
<feature type="transmembrane region" description="Helical" evidence="1">
    <location>
        <begin position="43"/>
        <end position="62"/>
    </location>
</feature>
<feature type="transmembrane region" description="Helical" evidence="1">
    <location>
        <begin position="203"/>
        <end position="221"/>
    </location>
</feature>
<feature type="transmembrane region" description="Helical" evidence="1">
    <location>
        <begin position="12"/>
        <end position="36"/>
    </location>
</feature>